<dbReference type="Proteomes" id="UP000030905">
    <property type="component" value="Chromosome"/>
</dbReference>
<accession>A0A0H3J2A9</accession>
<protein>
    <submittedName>
        <fullName evidence="5">Pilus assembly protein PilO</fullName>
    </submittedName>
</protein>
<dbReference type="GO" id="GO:0043683">
    <property type="term" value="P:type IV pilus assembly"/>
    <property type="evidence" value="ECO:0007669"/>
    <property type="project" value="InterPro"/>
</dbReference>
<organism evidence="4 7">
    <name type="scientific">Clostridium pasteurianum DSM 525 = ATCC 6013</name>
    <dbReference type="NCBI Taxonomy" id="1262449"/>
    <lineage>
        <taxon>Bacteria</taxon>
        <taxon>Bacillati</taxon>
        <taxon>Bacillota</taxon>
        <taxon>Clostridia</taxon>
        <taxon>Eubacteriales</taxon>
        <taxon>Clostridiaceae</taxon>
        <taxon>Clostridium</taxon>
    </lineage>
</organism>
<evidence type="ECO:0000256" key="1">
    <source>
        <dbReference type="SAM" id="Coils"/>
    </source>
</evidence>
<feature type="coiled-coil region" evidence="1">
    <location>
        <begin position="53"/>
        <end position="80"/>
    </location>
</feature>
<dbReference type="InterPro" id="IPR014717">
    <property type="entry name" value="Transl_elong_EF1B/ribsomal_bS6"/>
</dbReference>
<feature type="region of interest" description="Disordered" evidence="2">
    <location>
        <begin position="112"/>
        <end position="142"/>
    </location>
</feature>
<feature type="transmembrane region" description="Helical" evidence="3">
    <location>
        <begin position="12"/>
        <end position="33"/>
    </location>
</feature>
<reference evidence="5 6" key="3">
    <citation type="journal article" name="Genome Announc.">
        <title>Improved Draft Genome Sequence of Clostridium pasteurianum Strain ATCC 6013 (DSM 525) Using a Hybrid Next-Generation Sequencing Approach.</title>
        <authorList>
            <person name="Pyne M.E."/>
            <person name="Utturkar S."/>
            <person name="Brown S.D."/>
            <person name="Moo-Young M."/>
            <person name="Chung D.A."/>
            <person name="Chou C.P."/>
        </authorList>
    </citation>
    <scope>NUCLEOTIDE SEQUENCE [LARGE SCALE GENOMIC DNA]</scope>
    <source>
        <strain evidence="5 6">ATCC 6013</strain>
    </source>
</reference>
<evidence type="ECO:0000313" key="5">
    <source>
        <dbReference type="EMBL" id="KRU12446.1"/>
    </source>
</evidence>
<evidence type="ECO:0000313" key="4">
    <source>
        <dbReference type="EMBL" id="AJA51547.1"/>
    </source>
</evidence>
<dbReference type="EMBL" id="JPGY02000001">
    <property type="protein sequence ID" value="KRU12446.1"/>
    <property type="molecule type" value="Genomic_DNA"/>
</dbReference>
<dbReference type="PANTHER" id="PTHR39555:SF1">
    <property type="entry name" value="TYPE IV PILUS INNER MEMBRANE COMPONENT PILO"/>
    <property type="match status" value="1"/>
</dbReference>
<dbReference type="KEGG" id="cpat:CLPA_c14840"/>
<gene>
    <name evidence="4" type="ORF">CLPA_c14840</name>
    <name evidence="5" type="ORF">CP6013_01693</name>
</gene>
<evidence type="ECO:0000256" key="3">
    <source>
        <dbReference type="SAM" id="Phobius"/>
    </source>
</evidence>
<dbReference type="RefSeq" id="WP_003447292.1">
    <property type="nucleotide sequence ID" value="NZ_ANZB01000014.1"/>
</dbReference>
<keyword evidence="3" id="KW-1133">Transmembrane helix</keyword>
<reference evidence="5" key="2">
    <citation type="submission" date="2015-10" db="EMBL/GenBank/DDBJ databases">
        <title>Improved Draft Genome Sequence of Clostridium pasteurianum Strain ATCC 6013 (DSM 525) Using a Hybrid Next-Generation Sequencing Approach.</title>
        <authorList>
            <person name="Pyne M.E."/>
            <person name="Utturkar S.M."/>
            <person name="Brown S.D."/>
            <person name="Moo-Young M."/>
            <person name="Chung D.A."/>
            <person name="Chou P.C."/>
        </authorList>
    </citation>
    <scope>NUCLEOTIDE SEQUENCE</scope>
    <source>
        <strain evidence="5">ATCC 6013</strain>
    </source>
</reference>
<dbReference type="eggNOG" id="COG3167">
    <property type="taxonomic scope" value="Bacteria"/>
</dbReference>
<evidence type="ECO:0000313" key="7">
    <source>
        <dbReference type="Proteomes" id="UP000030905"/>
    </source>
</evidence>
<keyword evidence="1" id="KW-0175">Coiled coil</keyword>
<evidence type="ECO:0000256" key="2">
    <source>
        <dbReference type="SAM" id="MobiDB-lite"/>
    </source>
</evidence>
<dbReference type="GO" id="GO:0043107">
    <property type="term" value="P:type IV pilus-dependent motility"/>
    <property type="evidence" value="ECO:0007669"/>
    <property type="project" value="InterPro"/>
</dbReference>
<dbReference type="Gene3D" id="3.30.70.60">
    <property type="match status" value="1"/>
</dbReference>
<keyword evidence="3" id="KW-0472">Membrane</keyword>
<dbReference type="PANTHER" id="PTHR39555">
    <property type="entry name" value="FIMBRIAL ASSEMBLY PROTEIN PILO-LIKE PROTEIN-RELATED"/>
    <property type="match status" value="1"/>
</dbReference>
<name>A0A0H3J2A9_CLOPA</name>
<dbReference type="EMBL" id="CP009268">
    <property type="protein sequence ID" value="AJA51547.1"/>
    <property type="molecule type" value="Genomic_DNA"/>
</dbReference>
<dbReference type="InterPro" id="IPR007445">
    <property type="entry name" value="PilO"/>
</dbReference>
<keyword evidence="7" id="KW-1185">Reference proteome</keyword>
<dbReference type="Pfam" id="PF04350">
    <property type="entry name" value="PilO"/>
    <property type="match status" value="1"/>
</dbReference>
<dbReference type="AlphaFoldDB" id="A0A0H3J2A9"/>
<sequence>MNNLSKREKYLIVIIGILAVIYLYYNFFLSSVIDNIKAEKSAVTAYNTQLQNINEMKASNQKLIRQLDDLKEKNNKNSIALPNFEKNPEIAYRLKSIADANKVNISNVSLSQPTTYSQSSNTTSSSSNSNNSQNNNTVNAKPGSLLSIPVNLSVNGEYDGIIKFISSIEKDERISIINTINLGSQDGNGITATITLNYFYVTASDKNKAEYDFNKGDYGKDNPFK</sequence>
<dbReference type="GeneID" id="93073657"/>
<dbReference type="PATRIC" id="fig|1262449.3.peg.3435"/>
<feature type="compositionally biased region" description="Low complexity" evidence="2">
    <location>
        <begin position="112"/>
        <end position="137"/>
    </location>
</feature>
<evidence type="ECO:0000313" key="6">
    <source>
        <dbReference type="Proteomes" id="UP000028042"/>
    </source>
</evidence>
<proteinExistence type="predicted"/>
<dbReference type="KEGG" id="cpae:CPAST_c14840"/>
<dbReference type="Proteomes" id="UP000028042">
    <property type="component" value="Unassembled WGS sequence"/>
</dbReference>
<reference evidence="4 7" key="1">
    <citation type="journal article" date="2015" name="Genome Announc.">
        <title>Complete Genome Sequence of the Nitrogen-Fixing and Solvent-Producing Clostridium pasteurianum DSM 525.</title>
        <authorList>
            <person name="Poehlein A."/>
            <person name="Grosse-Honebrink A."/>
            <person name="Zhang Y."/>
            <person name="Minton N.P."/>
            <person name="Daniel R."/>
        </authorList>
    </citation>
    <scope>NUCLEOTIDE SEQUENCE [LARGE SCALE GENOMIC DNA]</scope>
    <source>
        <strain evidence="4">DSM 525</strain>
        <strain evidence="7">DSM 525 / ATCC 6013</strain>
    </source>
</reference>
<keyword evidence="3" id="KW-0812">Transmembrane</keyword>